<feature type="compositionally biased region" description="Polar residues" evidence="1">
    <location>
        <begin position="360"/>
        <end position="375"/>
    </location>
</feature>
<evidence type="ECO:0000313" key="2">
    <source>
        <dbReference type="EMBL" id="USW53044.1"/>
    </source>
</evidence>
<feature type="region of interest" description="Disordered" evidence="1">
    <location>
        <begin position="1"/>
        <end position="702"/>
    </location>
</feature>
<accession>A0A9Q9APG0</accession>
<evidence type="ECO:0000256" key="1">
    <source>
        <dbReference type="SAM" id="MobiDB-lite"/>
    </source>
</evidence>
<dbReference type="AlphaFoldDB" id="A0A9Q9APG0"/>
<feature type="compositionally biased region" description="Polar residues" evidence="1">
    <location>
        <begin position="383"/>
        <end position="411"/>
    </location>
</feature>
<feature type="compositionally biased region" description="Polar residues" evidence="1">
    <location>
        <begin position="604"/>
        <end position="626"/>
    </location>
</feature>
<evidence type="ECO:0000313" key="3">
    <source>
        <dbReference type="Proteomes" id="UP001056384"/>
    </source>
</evidence>
<feature type="compositionally biased region" description="Low complexity" evidence="1">
    <location>
        <begin position="255"/>
        <end position="265"/>
    </location>
</feature>
<feature type="compositionally biased region" description="Basic and acidic residues" evidence="1">
    <location>
        <begin position="647"/>
        <end position="656"/>
    </location>
</feature>
<feature type="compositionally biased region" description="Polar residues" evidence="1">
    <location>
        <begin position="271"/>
        <end position="323"/>
    </location>
</feature>
<feature type="compositionally biased region" description="Polar residues" evidence="1">
    <location>
        <begin position="472"/>
        <end position="524"/>
    </location>
</feature>
<feature type="region of interest" description="Disordered" evidence="1">
    <location>
        <begin position="733"/>
        <end position="780"/>
    </location>
</feature>
<keyword evidence="3" id="KW-1185">Reference proteome</keyword>
<name>A0A9Q9APG0_9PEZI</name>
<dbReference type="OrthoDB" id="3646966at2759"/>
<feature type="compositionally biased region" description="Basic and acidic residues" evidence="1">
    <location>
        <begin position="447"/>
        <end position="462"/>
    </location>
</feature>
<feature type="compositionally biased region" description="Polar residues" evidence="1">
    <location>
        <begin position="538"/>
        <end position="550"/>
    </location>
</feature>
<feature type="compositionally biased region" description="Polar residues" evidence="1">
    <location>
        <begin position="76"/>
        <end position="94"/>
    </location>
</feature>
<protein>
    <submittedName>
        <fullName evidence="2">Uncharacterized protein</fullName>
    </submittedName>
</protein>
<dbReference type="Proteomes" id="UP001056384">
    <property type="component" value="Chromosome 5"/>
</dbReference>
<feature type="compositionally biased region" description="Basic and acidic residues" evidence="1">
    <location>
        <begin position="412"/>
        <end position="421"/>
    </location>
</feature>
<feature type="compositionally biased region" description="Polar residues" evidence="1">
    <location>
        <begin position="140"/>
        <end position="160"/>
    </location>
</feature>
<proteinExistence type="predicted"/>
<dbReference type="EMBL" id="CP099422">
    <property type="protein sequence ID" value="USW53044.1"/>
    <property type="molecule type" value="Genomic_DNA"/>
</dbReference>
<feature type="compositionally biased region" description="Low complexity" evidence="1">
    <location>
        <begin position="663"/>
        <end position="673"/>
    </location>
</feature>
<feature type="compositionally biased region" description="Basic and acidic residues" evidence="1">
    <location>
        <begin position="172"/>
        <end position="197"/>
    </location>
</feature>
<feature type="compositionally biased region" description="Polar residues" evidence="1">
    <location>
        <begin position="425"/>
        <end position="446"/>
    </location>
</feature>
<reference evidence="2" key="1">
    <citation type="submission" date="2022-06" db="EMBL/GenBank/DDBJ databases">
        <title>Complete genome sequences of two strains of the flax pathogen Septoria linicola.</title>
        <authorList>
            <person name="Lapalu N."/>
            <person name="Simon A."/>
            <person name="Demenou B."/>
            <person name="Paumier D."/>
            <person name="Guillot M.-P."/>
            <person name="Gout L."/>
            <person name="Valade R."/>
        </authorList>
    </citation>
    <scope>NUCLEOTIDE SEQUENCE</scope>
    <source>
        <strain evidence="2">SE15195</strain>
    </source>
</reference>
<feature type="compositionally biased region" description="Polar residues" evidence="1">
    <location>
        <begin position="25"/>
        <end position="48"/>
    </location>
</feature>
<feature type="compositionally biased region" description="Polar residues" evidence="1">
    <location>
        <begin position="116"/>
        <end position="133"/>
    </location>
</feature>
<feature type="compositionally biased region" description="Low complexity" evidence="1">
    <location>
        <begin position="632"/>
        <end position="645"/>
    </location>
</feature>
<feature type="compositionally biased region" description="Basic and acidic residues" evidence="1">
    <location>
        <begin position="740"/>
        <end position="752"/>
    </location>
</feature>
<organism evidence="2 3">
    <name type="scientific">Septoria linicola</name>
    <dbReference type="NCBI Taxonomy" id="215465"/>
    <lineage>
        <taxon>Eukaryota</taxon>
        <taxon>Fungi</taxon>
        <taxon>Dikarya</taxon>
        <taxon>Ascomycota</taxon>
        <taxon>Pezizomycotina</taxon>
        <taxon>Dothideomycetes</taxon>
        <taxon>Dothideomycetidae</taxon>
        <taxon>Mycosphaerellales</taxon>
        <taxon>Mycosphaerellaceae</taxon>
        <taxon>Septoria</taxon>
    </lineage>
</organism>
<sequence>MRLFDNAAIKIDLFPGRKDKRNGKSKNASKAEQPRTTTSDGTHPSQQAGKDEPKSTVKAAKSMQQMDRPRYERPNTSRSYNSYSAGRPSTSYSASDDGHEATGPSLTSTERDGNARTYQPPWSTTKHAESGSNHGKHQQQHPPTTSSAEQPEASRSYQQQRFDEGLSSQDPEEAKPSGDQRRSRADLQDEWIADQKLRTNIPKGAPHSTSHALKHKRSKADMIRATENMARTLSRSPHRSPATRRQLGAVDESRPGTSSSNGSSRLPHVVPSNNTHTFSSANSSATAHDQIHTQHTLAKSDAGSTRSCQMTANRSGSANSSERAPQHDPLSPSKVSGVAKKQGRAFNSTIRTAPPLSMEPNKTTWSPTSSVPRRNNSYDKTRAGQTSNTNTDDNSQASYKQPAAQRQSSFTDDVRAERSRMESSAGPQHSVDNANPDQSDHQTSGDNRSRQRDSIDNKKSDHLSLAQREALASSQATGSQAQPVINRSNGDWSSHSRNTGDSSAHSYNSSINGQSKTVAINNGYSRSASNRRRESSAQQIGSHDNGTNDGHTTKKAGSDISYMNYSRPSAPAGGELESAQNEDNKRPSPTKASSQVVDFASRAAQPSSTIKQEPKKINTSASQASRSKYVDAASSTTSPFQSQFSDGRSDPRKASDITKANKNKFSSSSVVNKADNHINKSTPVVHQHKPKKPAAPPSLPIIKDNSPRIDHVQNNGRAKVVTINNGGASAVVPTPLDSAFSKDRVEERKDSGQSDTVDVGGNNAYSSTQGGSGQVAVSGY</sequence>
<gene>
    <name evidence="2" type="ORF">Slin15195_G063630</name>
</gene>